<feature type="region of interest" description="Disordered" evidence="1">
    <location>
        <begin position="1"/>
        <end position="42"/>
    </location>
</feature>
<dbReference type="PANTHER" id="PTHR31099:SF49">
    <property type="entry name" value="MYOSIN HEAVY CHAIN-LIKE PROTEIN"/>
    <property type="match status" value="1"/>
</dbReference>
<dbReference type="Gramene" id="C.cajan_14740.t">
    <property type="protein sequence ID" value="C.cajan_14740.t.cds1"/>
    <property type="gene ID" value="C.cajan_14740"/>
</dbReference>
<gene>
    <name evidence="3" type="ORF">KK1_015174</name>
</gene>
<accession>A0A151SY72</accession>
<protein>
    <recommendedName>
        <fullName evidence="2">Transposase (putative) gypsy type domain-containing protein</fullName>
    </recommendedName>
</protein>
<evidence type="ECO:0000313" key="4">
    <source>
        <dbReference type="Proteomes" id="UP000075243"/>
    </source>
</evidence>
<sequence length="329" mass="36976">MAGERGDASSTPAKGKSKARSKAVATGTAATEKKKAENPPKDLVPGVPGYDWVRRDVGEFQSVFKSFLGIHAIRRTHRICEPSVSKFVRLEPCRPDERVYMGRSSDPPHFYVYQCLFRDLGVCLPFTQFECDFLNFINSAPCQLHPNSWDFLRAFQVLCSALGIEVSLPIFLHFYQLKMGVPPHGLMSLNGSKAEGLFSLYSQSYKNFKHEFFRVALVDVDPLEDGAFYFGGLPRFPFYWRPVPARFHGVGELKLTASKSVAIENLEALPRSLDCKLVLSLANSAYKERGLESEYLVFFWLLGVVEGYFGDFFDFLCLQASWVGTNGVS</sequence>
<evidence type="ECO:0000313" key="3">
    <source>
        <dbReference type="EMBL" id="KYP59733.1"/>
    </source>
</evidence>
<feature type="compositionally biased region" description="Basic and acidic residues" evidence="1">
    <location>
        <begin position="31"/>
        <end position="40"/>
    </location>
</feature>
<dbReference type="Pfam" id="PF04195">
    <property type="entry name" value="Transposase_28"/>
    <property type="match status" value="1"/>
</dbReference>
<name>A0A151SY72_CAJCA</name>
<evidence type="ECO:0000256" key="1">
    <source>
        <dbReference type="SAM" id="MobiDB-lite"/>
    </source>
</evidence>
<dbReference type="PANTHER" id="PTHR31099">
    <property type="entry name" value="OS06G0165300 PROTEIN"/>
    <property type="match status" value="1"/>
</dbReference>
<dbReference type="OMA" id="WFQTIND"/>
<evidence type="ECO:0000259" key="2">
    <source>
        <dbReference type="Pfam" id="PF04195"/>
    </source>
</evidence>
<dbReference type="AlphaFoldDB" id="A0A151SY72"/>
<organism evidence="3 4">
    <name type="scientific">Cajanus cajan</name>
    <name type="common">Pigeon pea</name>
    <name type="synonym">Cajanus indicus</name>
    <dbReference type="NCBI Taxonomy" id="3821"/>
    <lineage>
        <taxon>Eukaryota</taxon>
        <taxon>Viridiplantae</taxon>
        <taxon>Streptophyta</taxon>
        <taxon>Embryophyta</taxon>
        <taxon>Tracheophyta</taxon>
        <taxon>Spermatophyta</taxon>
        <taxon>Magnoliopsida</taxon>
        <taxon>eudicotyledons</taxon>
        <taxon>Gunneridae</taxon>
        <taxon>Pentapetalae</taxon>
        <taxon>rosids</taxon>
        <taxon>fabids</taxon>
        <taxon>Fabales</taxon>
        <taxon>Fabaceae</taxon>
        <taxon>Papilionoideae</taxon>
        <taxon>50 kb inversion clade</taxon>
        <taxon>NPAAA clade</taxon>
        <taxon>indigoferoid/millettioid clade</taxon>
        <taxon>Phaseoleae</taxon>
        <taxon>Cajanus</taxon>
    </lineage>
</organism>
<keyword evidence="4" id="KW-1185">Reference proteome</keyword>
<reference evidence="3 4" key="1">
    <citation type="journal article" date="2012" name="Nat. Biotechnol.">
        <title>Draft genome sequence of pigeonpea (Cajanus cajan), an orphan legume crop of resource-poor farmers.</title>
        <authorList>
            <person name="Varshney R.K."/>
            <person name="Chen W."/>
            <person name="Li Y."/>
            <person name="Bharti A.K."/>
            <person name="Saxena R.K."/>
            <person name="Schlueter J.A."/>
            <person name="Donoghue M.T."/>
            <person name="Azam S."/>
            <person name="Fan G."/>
            <person name="Whaley A.M."/>
            <person name="Farmer A.D."/>
            <person name="Sheridan J."/>
            <person name="Iwata A."/>
            <person name="Tuteja R."/>
            <person name="Penmetsa R.V."/>
            <person name="Wu W."/>
            <person name="Upadhyaya H.D."/>
            <person name="Yang S.P."/>
            <person name="Shah T."/>
            <person name="Saxena K.B."/>
            <person name="Michael T."/>
            <person name="McCombie W.R."/>
            <person name="Yang B."/>
            <person name="Zhang G."/>
            <person name="Yang H."/>
            <person name="Wang J."/>
            <person name="Spillane C."/>
            <person name="Cook D.R."/>
            <person name="May G.D."/>
            <person name="Xu X."/>
            <person name="Jackson S.A."/>
        </authorList>
    </citation>
    <scope>NUCLEOTIDE SEQUENCE [LARGE SCALE GENOMIC DNA]</scope>
    <source>
        <strain evidence="4">cv. Asha</strain>
    </source>
</reference>
<dbReference type="EMBL" id="CM003612">
    <property type="protein sequence ID" value="KYP59733.1"/>
    <property type="molecule type" value="Genomic_DNA"/>
</dbReference>
<dbReference type="Proteomes" id="UP000075243">
    <property type="component" value="Chromosome 10"/>
</dbReference>
<feature type="domain" description="Transposase (putative) gypsy type" evidence="2">
    <location>
        <begin position="120"/>
        <end position="178"/>
    </location>
</feature>
<dbReference type="InterPro" id="IPR007321">
    <property type="entry name" value="Transposase_28"/>
</dbReference>
<proteinExistence type="predicted"/>